<name>A0A143YRP4_9LACT</name>
<accession>A0A143YRP4</accession>
<dbReference type="Proteomes" id="UP000242754">
    <property type="component" value="Unassembled WGS sequence"/>
</dbReference>
<keyword evidence="4" id="KW-1185">Reference proteome</keyword>
<feature type="domain" description="GIY-YIG" evidence="2">
    <location>
        <begin position="4"/>
        <end position="79"/>
    </location>
</feature>
<evidence type="ECO:0000259" key="2">
    <source>
        <dbReference type="PROSITE" id="PS50164"/>
    </source>
</evidence>
<dbReference type="InterPro" id="IPR050190">
    <property type="entry name" value="UPF0213_domain"/>
</dbReference>
<dbReference type="Gene3D" id="3.40.1440.10">
    <property type="entry name" value="GIY-YIG endonuclease"/>
    <property type="match status" value="1"/>
</dbReference>
<dbReference type="InterPro" id="IPR000305">
    <property type="entry name" value="GIY-YIG_endonuc"/>
</dbReference>
<proteinExistence type="inferred from homology"/>
<dbReference type="OrthoDB" id="9807770at2"/>
<comment type="similarity">
    <text evidence="1">Belongs to the UPF0213 family.</text>
</comment>
<dbReference type="PANTHER" id="PTHR34477">
    <property type="entry name" value="UPF0213 PROTEIN YHBQ"/>
    <property type="match status" value="1"/>
</dbReference>
<evidence type="ECO:0000256" key="1">
    <source>
        <dbReference type="ARBA" id="ARBA00007435"/>
    </source>
</evidence>
<dbReference type="RefSeq" id="WP_087033312.1">
    <property type="nucleotide sequence ID" value="NZ_FJNE01000004.1"/>
</dbReference>
<reference evidence="3 4" key="1">
    <citation type="submission" date="2016-02" db="EMBL/GenBank/DDBJ databases">
        <authorList>
            <person name="Wen L."/>
            <person name="He K."/>
            <person name="Yang H."/>
        </authorList>
    </citation>
    <scope>NUCLEOTIDE SEQUENCE [LARGE SCALE GENOMIC DNA]</scope>
    <source>
        <strain evidence="3">Trichococcus palustris</strain>
    </source>
</reference>
<dbReference type="PROSITE" id="PS50164">
    <property type="entry name" value="GIY_YIG"/>
    <property type="match status" value="1"/>
</dbReference>
<dbReference type="EMBL" id="FJNE01000004">
    <property type="protein sequence ID" value="CZQ94156.1"/>
    <property type="molecule type" value="Genomic_DNA"/>
</dbReference>
<sequence length="121" mass="13770">MVSSNHYFYVLQCADRSFYAGYSTDVIRREKEHNGGIGSKYTKARRPIQLIYAENYGTRPEATKAEAAFKKLTRKQKEDYLSGRGICFPIAETMSALTAVQVDRKIESKPEENQHATAEKL</sequence>
<protein>
    <recommendedName>
        <fullName evidence="2">GIY-YIG domain-containing protein</fullName>
    </recommendedName>
</protein>
<dbReference type="InterPro" id="IPR035901">
    <property type="entry name" value="GIY-YIG_endonuc_sf"/>
</dbReference>
<dbReference type="SUPFAM" id="SSF82771">
    <property type="entry name" value="GIY-YIG endonuclease"/>
    <property type="match status" value="1"/>
</dbReference>
<dbReference type="Pfam" id="PF01541">
    <property type="entry name" value="GIY-YIG"/>
    <property type="match status" value="1"/>
</dbReference>
<dbReference type="PANTHER" id="PTHR34477:SF1">
    <property type="entry name" value="UPF0213 PROTEIN YHBQ"/>
    <property type="match status" value="1"/>
</dbReference>
<dbReference type="CDD" id="cd10456">
    <property type="entry name" value="GIY-YIG_UPF0213"/>
    <property type="match status" value="1"/>
</dbReference>
<evidence type="ECO:0000313" key="3">
    <source>
        <dbReference type="EMBL" id="CZQ94156.1"/>
    </source>
</evidence>
<dbReference type="AlphaFoldDB" id="A0A143YRP4"/>
<evidence type="ECO:0000313" key="4">
    <source>
        <dbReference type="Proteomes" id="UP000242754"/>
    </source>
</evidence>
<dbReference type="STRING" id="140314.SAMN04488076_13114"/>
<gene>
    <name evidence="3" type="ORF">Tpal_1753</name>
</gene>
<organism evidence="3 4">
    <name type="scientific">Trichococcus palustris</name>
    <dbReference type="NCBI Taxonomy" id="140314"/>
    <lineage>
        <taxon>Bacteria</taxon>
        <taxon>Bacillati</taxon>
        <taxon>Bacillota</taxon>
        <taxon>Bacilli</taxon>
        <taxon>Lactobacillales</taxon>
        <taxon>Carnobacteriaceae</taxon>
        <taxon>Trichococcus</taxon>
    </lineage>
</organism>